<evidence type="ECO:0000256" key="2">
    <source>
        <dbReference type="ARBA" id="ARBA00004236"/>
    </source>
</evidence>
<evidence type="ECO:0000256" key="6">
    <source>
        <dbReference type="ARBA" id="ARBA00023136"/>
    </source>
</evidence>
<feature type="compositionally biased region" description="Low complexity" evidence="13">
    <location>
        <begin position="50"/>
        <end position="64"/>
    </location>
</feature>
<evidence type="ECO:0000256" key="5">
    <source>
        <dbReference type="ARBA" id="ARBA00022658"/>
    </source>
</evidence>
<keyword evidence="17" id="KW-1185">Reference proteome</keyword>
<dbReference type="InterPro" id="IPR011993">
    <property type="entry name" value="PH-like_dom_sf"/>
</dbReference>
<evidence type="ECO:0000313" key="16">
    <source>
        <dbReference type="Ensembl" id="ENSAOCP00000029422.2"/>
    </source>
</evidence>
<feature type="region of interest" description="Disordered" evidence="13">
    <location>
        <begin position="32"/>
        <end position="65"/>
    </location>
</feature>
<evidence type="ECO:0000256" key="10">
    <source>
        <dbReference type="ARBA" id="ARBA00083108"/>
    </source>
</evidence>
<dbReference type="InterPro" id="IPR055251">
    <property type="entry name" value="SOS1_NGEF_PH"/>
</dbReference>
<organism evidence="16 17">
    <name type="scientific">Amphiprion ocellaris</name>
    <name type="common">Clown anemonefish</name>
    <dbReference type="NCBI Taxonomy" id="80972"/>
    <lineage>
        <taxon>Eukaryota</taxon>
        <taxon>Metazoa</taxon>
        <taxon>Chordata</taxon>
        <taxon>Craniata</taxon>
        <taxon>Vertebrata</taxon>
        <taxon>Euteleostomi</taxon>
        <taxon>Actinopterygii</taxon>
        <taxon>Neopterygii</taxon>
        <taxon>Teleostei</taxon>
        <taxon>Neoteleostei</taxon>
        <taxon>Acanthomorphata</taxon>
        <taxon>Ovalentaria</taxon>
        <taxon>Pomacentridae</taxon>
        <taxon>Amphiprion</taxon>
    </lineage>
</organism>
<dbReference type="SMART" id="SM00233">
    <property type="entry name" value="PH"/>
    <property type="match status" value="1"/>
</dbReference>
<dbReference type="Gene3D" id="2.30.29.30">
    <property type="entry name" value="Pleckstrin-homology domain (PH domain)/Phosphotyrosine-binding domain (PTB)"/>
    <property type="match status" value="1"/>
</dbReference>
<dbReference type="AlphaFoldDB" id="A0A3Q1CNF6"/>
<dbReference type="STRING" id="80972.ENSAOCP00000029422"/>
<dbReference type="InterPro" id="IPR000219">
    <property type="entry name" value="DH_dom"/>
</dbReference>
<dbReference type="Ensembl" id="ENSAOCT00000023522.2">
    <property type="protein sequence ID" value="ENSAOCP00000029422.2"/>
    <property type="gene ID" value="ENSAOCG00000019929.2"/>
</dbReference>
<evidence type="ECO:0000256" key="8">
    <source>
        <dbReference type="ARBA" id="ARBA00074312"/>
    </source>
</evidence>
<dbReference type="PROSITE" id="PS50010">
    <property type="entry name" value="DH_2"/>
    <property type="match status" value="1"/>
</dbReference>
<feature type="domain" description="DH" evidence="15">
    <location>
        <begin position="135"/>
        <end position="311"/>
    </location>
</feature>
<reference evidence="16 17" key="1">
    <citation type="submission" date="2022-01" db="EMBL/GenBank/DDBJ databases">
        <title>A chromosome-scale genome assembly of the false clownfish, Amphiprion ocellaris.</title>
        <authorList>
            <person name="Ryu T."/>
        </authorList>
    </citation>
    <scope>NUCLEOTIDE SEQUENCE [LARGE SCALE GENOMIC DNA]</scope>
</reference>
<evidence type="ECO:0000259" key="14">
    <source>
        <dbReference type="PROSITE" id="PS50003"/>
    </source>
</evidence>
<feature type="compositionally biased region" description="Basic and acidic residues" evidence="13">
    <location>
        <begin position="86"/>
        <end position="96"/>
    </location>
</feature>
<accession>A0A3Q1CNF6</accession>
<evidence type="ECO:0000313" key="17">
    <source>
        <dbReference type="Proteomes" id="UP001501940"/>
    </source>
</evidence>
<evidence type="ECO:0000256" key="7">
    <source>
        <dbReference type="ARBA" id="ARBA00054609"/>
    </source>
</evidence>
<evidence type="ECO:0000256" key="11">
    <source>
        <dbReference type="ARBA" id="ARBA00083464"/>
    </source>
</evidence>
<evidence type="ECO:0000256" key="9">
    <source>
        <dbReference type="ARBA" id="ARBA00077192"/>
    </source>
</evidence>
<feature type="domain" description="PH" evidence="14">
    <location>
        <begin position="323"/>
        <end position="438"/>
    </location>
</feature>
<evidence type="ECO:0000256" key="12">
    <source>
        <dbReference type="ARBA" id="ARBA00083676"/>
    </source>
</evidence>
<dbReference type="GeneTree" id="ENSGT00940000160422"/>
<dbReference type="InterPro" id="IPR051336">
    <property type="entry name" value="RhoGEF_Guanine_NuclExch_SF"/>
</dbReference>
<evidence type="ECO:0000256" key="3">
    <source>
        <dbReference type="ARBA" id="ARBA00022475"/>
    </source>
</evidence>
<dbReference type="CDD" id="cd00160">
    <property type="entry name" value="RhoGEF"/>
    <property type="match status" value="1"/>
</dbReference>
<dbReference type="GO" id="GO:0019898">
    <property type="term" value="C:extrinsic component of membrane"/>
    <property type="evidence" value="ECO:0007669"/>
    <property type="project" value="TreeGrafter"/>
</dbReference>
<keyword evidence="6" id="KW-0472">Membrane</keyword>
<gene>
    <name evidence="16" type="primary">ARHGEF25</name>
</gene>
<reference evidence="16" key="3">
    <citation type="submission" date="2025-09" db="UniProtKB">
        <authorList>
            <consortium name="Ensembl"/>
        </authorList>
    </citation>
    <scope>IDENTIFICATION</scope>
</reference>
<evidence type="ECO:0000256" key="13">
    <source>
        <dbReference type="SAM" id="MobiDB-lite"/>
    </source>
</evidence>
<dbReference type="GO" id="GO:0005886">
    <property type="term" value="C:plasma membrane"/>
    <property type="evidence" value="ECO:0007669"/>
    <property type="project" value="UniProtKB-SubCell"/>
</dbReference>
<dbReference type="PANTHER" id="PTHR22826">
    <property type="entry name" value="RHO GUANINE EXCHANGE FACTOR-RELATED"/>
    <property type="match status" value="1"/>
</dbReference>
<comment type="subcellular location">
    <subcellularLocation>
        <location evidence="2">Cell membrane</location>
    </subcellularLocation>
    <subcellularLocation>
        <location evidence="1">Cytoplasm</location>
        <location evidence="1">Myofibril</location>
        <location evidence="1">Sarcomere</location>
    </subcellularLocation>
</comment>
<dbReference type="Pfam" id="PF00621">
    <property type="entry name" value="RhoGEF"/>
    <property type="match status" value="1"/>
</dbReference>
<dbReference type="InterPro" id="IPR001849">
    <property type="entry name" value="PH_domain"/>
</dbReference>
<dbReference type="GO" id="GO:0005085">
    <property type="term" value="F:guanyl-nucleotide exchange factor activity"/>
    <property type="evidence" value="ECO:0007669"/>
    <property type="project" value="UniProtKB-KW"/>
</dbReference>
<dbReference type="SMART" id="SM00325">
    <property type="entry name" value="RhoGEF"/>
    <property type="match status" value="1"/>
</dbReference>
<feature type="region of interest" description="Disordered" evidence="13">
    <location>
        <begin position="79"/>
        <end position="114"/>
    </location>
</feature>
<dbReference type="Pfam" id="PF22697">
    <property type="entry name" value="SOS1_NGEF_PH"/>
    <property type="match status" value="1"/>
</dbReference>
<dbReference type="InterPro" id="IPR035899">
    <property type="entry name" value="DBL_dom_sf"/>
</dbReference>
<proteinExistence type="predicted"/>
<sequence length="553" mass="62537">TRLLPPDKPALLPSSNHQSWFLLPQTKYSYSAAGSEGSISTSVASLPPQASGSSAPSSPGSRRSVSTLKKWLTNPVRKLSAGSTAKGERQVRKLEGKPPPLPSHSHSQDLGSPPRSEDTLTILITLTLIFPHFCLYRYVLKELIETEKHYVADLGLIVEGYMATMNSKGVPEDMKGKDKIVFGNIHQIFDWHKDYFLGELEKCLAEPERLAQLFIKHERRLHMYVVYCQNKPKSEHIVSEYIETYFEELRQQLGHRLQLNDLLIKPVQRIMKYQLLLKDFLKYYTKAGMDTEELEKAVEVMCFVPKRCNDMMNVGRLQGFEGKITAQGKLLQQDTFTVIEQDSSFLSRAKERRVFLFEQLVIFSEPIDRKKGFSLPGYTFKNSIKVSCLGVEPSVDGDDARFVLTSRNPDGSVVRFQLQASSPEICRAWVNDVVQILESQRNFLNALQSPIEYQRRESKSNSLGRSMRPPLSAASALRPHSSASIDRHKLPSLHSHNTSLPTLYLPSQGQNQGPSETYSLRDVGLFRLFPPYSAVVFPSTLSLCLLWLDRLGT</sequence>
<dbReference type="Pfam" id="PF16609">
    <property type="entry name" value="SH3-RhoG_link"/>
    <property type="match status" value="1"/>
</dbReference>
<keyword evidence="4" id="KW-0963">Cytoplasm</keyword>
<evidence type="ECO:0000256" key="4">
    <source>
        <dbReference type="ARBA" id="ARBA00022490"/>
    </source>
</evidence>
<name>A0A3Q1CNF6_AMPOC</name>
<dbReference type="SUPFAM" id="SSF48065">
    <property type="entry name" value="DBL homology domain (DH-domain)"/>
    <property type="match status" value="1"/>
</dbReference>
<dbReference type="GO" id="GO:0030017">
    <property type="term" value="C:sarcomere"/>
    <property type="evidence" value="ECO:0007669"/>
    <property type="project" value="UniProtKB-SubCell"/>
</dbReference>
<dbReference type="CDD" id="cd13241">
    <property type="entry name" value="PH2_Kalirin_Trio_p63RhoGEF"/>
    <property type="match status" value="1"/>
</dbReference>
<dbReference type="Proteomes" id="UP001501940">
    <property type="component" value="Chromosome 8"/>
</dbReference>
<reference evidence="16" key="2">
    <citation type="submission" date="2025-08" db="UniProtKB">
        <authorList>
            <consortium name="Ensembl"/>
        </authorList>
    </citation>
    <scope>IDENTIFICATION</scope>
</reference>
<comment type="function">
    <text evidence="7">May play a role in actin cytoskeleton reorganization in different tissues since its activation induces formation of actin stress fibers. It works as a guanine nucleotide exchange factor for Rho family of small GTPases. Links specifically G alpha q/11-coupled receptors to RHOA activation. May be an important regulator of processes involved in axon and dendrite formation. In neurons seems to be an exchange factor primarily for RAC1. Involved in skeletal myogenesis.</text>
</comment>
<dbReference type="Gene3D" id="1.20.900.10">
    <property type="entry name" value="Dbl homology (DH) domain"/>
    <property type="match status" value="1"/>
</dbReference>
<dbReference type="PROSITE" id="PS50003">
    <property type="entry name" value="PH_DOMAIN"/>
    <property type="match status" value="1"/>
</dbReference>
<dbReference type="SUPFAM" id="SSF50729">
    <property type="entry name" value="PH domain-like"/>
    <property type="match status" value="1"/>
</dbReference>
<dbReference type="GO" id="GO:0007411">
    <property type="term" value="P:axon guidance"/>
    <property type="evidence" value="ECO:0007669"/>
    <property type="project" value="TreeGrafter"/>
</dbReference>
<evidence type="ECO:0000259" key="15">
    <source>
        <dbReference type="PROSITE" id="PS50010"/>
    </source>
</evidence>
<evidence type="ECO:0000256" key="1">
    <source>
        <dbReference type="ARBA" id="ARBA00004204"/>
    </source>
</evidence>
<dbReference type="FunFam" id="2.30.29.30:FF:000184">
    <property type="entry name" value="Rho guanine nucleotide exchange factor (GEF) 25"/>
    <property type="match status" value="1"/>
</dbReference>
<dbReference type="PANTHER" id="PTHR22826:SF210">
    <property type="entry name" value="RHO GUANINE NUCLEOTIDE EXCHANGE FACTOR (GEF) 25B-RELATED"/>
    <property type="match status" value="1"/>
</dbReference>
<dbReference type="FunFam" id="1.20.900.10:FF:000008">
    <property type="entry name" value="rho guanine nucleotide exchange factor 25"/>
    <property type="match status" value="1"/>
</dbReference>
<protein>
    <recommendedName>
        <fullName evidence="8">Rho guanine nucleotide exchange factor 25</fullName>
    </recommendedName>
    <alternativeName>
        <fullName evidence="11">Guanine nucleotide exchange factor GEFT</fullName>
    </alternativeName>
    <alternativeName>
        <fullName evidence="9">Rac/Cdc42/Rho exchange factor GEFT</fullName>
    </alternativeName>
    <alternativeName>
        <fullName evidence="12">RhoA/Rac/Cdc42 guanine nucleotide exchange factor GEFT</fullName>
    </alternativeName>
    <alternativeName>
        <fullName evidence="10">p63RhoGEF</fullName>
    </alternativeName>
</protein>
<keyword evidence="3" id="KW-1003">Cell membrane</keyword>
<keyword evidence="5" id="KW-0344">Guanine-nucleotide releasing factor</keyword>